<dbReference type="GO" id="GO:0090307">
    <property type="term" value="P:mitotic spindle assembly"/>
    <property type="evidence" value="ECO:0007669"/>
    <property type="project" value="TreeGrafter"/>
</dbReference>
<evidence type="ECO:0000256" key="2">
    <source>
        <dbReference type="ARBA" id="ARBA00004267"/>
    </source>
</evidence>
<dbReference type="EMBL" id="CAJMWW010000077">
    <property type="protein sequence ID" value="CAE6422665.1"/>
    <property type="molecule type" value="Genomic_DNA"/>
</dbReference>
<dbReference type="GO" id="GO:0005819">
    <property type="term" value="C:spindle"/>
    <property type="evidence" value="ECO:0007669"/>
    <property type="project" value="TreeGrafter"/>
</dbReference>
<comment type="similarity">
    <text evidence="3">Belongs to the MOZART1 family.</text>
</comment>
<accession>A0A8H2XE29</accession>
<dbReference type="InterPro" id="IPR022214">
    <property type="entry name" value="MZT1"/>
</dbReference>
<reference evidence="8" key="1">
    <citation type="submission" date="2021-01" db="EMBL/GenBank/DDBJ databases">
        <authorList>
            <person name="Kaushik A."/>
        </authorList>
    </citation>
    <scope>NUCLEOTIDE SEQUENCE</scope>
    <source>
        <strain evidence="8">AG3-T5</strain>
    </source>
</reference>
<dbReference type="GO" id="GO:0044732">
    <property type="term" value="C:mitotic spindle pole body"/>
    <property type="evidence" value="ECO:0007669"/>
    <property type="project" value="TreeGrafter"/>
</dbReference>
<proteinExistence type="inferred from homology"/>
<sequence>MSSSRESARVANAHQTLETLYDISQLLNAGLDRETLATCVSMIESGVNPEALATVIKELRREAAGLGASPTER</sequence>
<evidence type="ECO:0000256" key="7">
    <source>
        <dbReference type="ARBA" id="ARBA00029810"/>
    </source>
</evidence>
<evidence type="ECO:0000256" key="5">
    <source>
        <dbReference type="ARBA" id="ARBA00022490"/>
    </source>
</evidence>
<dbReference type="EMBL" id="CAJMWW010000207">
    <property type="protein sequence ID" value="CAE6457436.1"/>
    <property type="molecule type" value="Genomic_DNA"/>
</dbReference>
<dbReference type="GO" id="GO:0031021">
    <property type="term" value="C:interphase microtubule organizing center"/>
    <property type="evidence" value="ECO:0007669"/>
    <property type="project" value="TreeGrafter"/>
</dbReference>
<dbReference type="GO" id="GO:0000931">
    <property type="term" value="C:gamma-tubulin ring complex"/>
    <property type="evidence" value="ECO:0007669"/>
    <property type="project" value="InterPro"/>
</dbReference>
<dbReference type="AlphaFoldDB" id="A0A8H2XE29"/>
<comment type="function">
    <text evidence="1">Required for gamma-tubulin complex recruitment to the microtubule organizing center (MTOC).</text>
</comment>
<keyword evidence="5" id="KW-0963">Cytoplasm</keyword>
<dbReference type="PANTHER" id="PTHR28520">
    <property type="entry name" value="MITOTIC-SPINDLE ORGANIZING PROTEIN 1"/>
    <property type="match status" value="1"/>
</dbReference>
<evidence type="ECO:0000256" key="1">
    <source>
        <dbReference type="ARBA" id="ARBA00003060"/>
    </source>
</evidence>
<protein>
    <recommendedName>
        <fullName evidence="4">Mitotic-spindle organizing protein 1</fullName>
    </recommendedName>
    <alternativeName>
        <fullName evidence="7">Mitotic-spindle organizing protein associated with a ring of gamma-tubulin 1</fullName>
    </alternativeName>
</protein>
<evidence type="ECO:0000313" key="8">
    <source>
        <dbReference type="EMBL" id="CAE6422665.1"/>
    </source>
</evidence>
<keyword evidence="6" id="KW-0206">Cytoskeleton</keyword>
<dbReference type="GO" id="GO:0033566">
    <property type="term" value="P:gamma-tubulin complex localization"/>
    <property type="evidence" value="ECO:0007669"/>
    <property type="project" value="InterPro"/>
</dbReference>
<evidence type="ECO:0000313" key="9">
    <source>
        <dbReference type="EMBL" id="CAE6457436.1"/>
    </source>
</evidence>
<dbReference type="Pfam" id="PF12554">
    <property type="entry name" value="MOZART1"/>
    <property type="match status" value="1"/>
</dbReference>
<dbReference type="PANTHER" id="PTHR28520:SF2">
    <property type="entry name" value="MITOTIC-SPINDLE ORGANIZING PROTEIN 1"/>
    <property type="match status" value="1"/>
</dbReference>
<organism evidence="8 10">
    <name type="scientific">Rhizoctonia solani</name>
    <dbReference type="NCBI Taxonomy" id="456999"/>
    <lineage>
        <taxon>Eukaryota</taxon>
        <taxon>Fungi</taxon>
        <taxon>Dikarya</taxon>
        <taxon>Basidiomycota</taxon>
        <taxon>Agaricomycotina</taxon>
        <taxon>Agaricomycetes</taxon>
        <taxon>Cantharellales</taxon>
        <taxon>Ceratobasidiaceae</taxon>
        <taxon>Rhizoctonia</taxon>
    </lineage>
</organism>
<dbReference type="GO" id="GO:0051415">
    <property type="term" value="P:microtubule nucleation by interphase microtubule organizing center"/>
    <property type="evidence" value="ECO:0007669"/>
    <property type="project" value="TreeGrafter"/>
</dbReference>
<comment type="subcellular location">
    <subcellularLocation>
        <location evidence="2">Cytoplasm</location>
        <location evidence="2">Cytoskeleton</location>
        <location evidence="2">Microtubule organizing center</location>
    </subcellularLocation>
</comment>
<evidence type="ECO:0000256" key="6">
    <source>
        <dbReference type="ARBA" id="ARBA00023212"/>
    </source>
</evidence>
<evidence type="ECO:0000256" key="3">
    <source>
        <dbReference type="ARBA" id="ARBA00011015"/>
    </source>
</evidence>
<gene>
    <name evidence="9" type="ORF">RDB_LOCUS142853</name>
    <name evidence="8" type="ORF">RDB_LOCUS49121</name>
</gene>
<evidence type="ECO:0000256" key="4">
    <source>
        <dbReference type="ARBA" id="ARBA00016992"/>
    </source>
</evidence>
<name>A0A8H2XE29_9AGAM</name>
<evidence type="ECO:0000313" key="10">
    <source>
        <dbReference type="Proteomes" id="UP000663841"/>
    </source>
</evidence>
<comment type="caution">
    <text evidence="8">The sequence shown here is derived from an EMBL/GenBank/DDBJ whole genome shotgun (WGS) entry which is preliminary data.</text>
</comment>
<dbReference type="Proteomes" id="UP000663841">
    <property type="component" value="Unassembled WGS sequence"/>
</dbReference>